<protein>
    <submittedName>
        <fullName evidence="6">AcrR family transcriptional regulator</fullName>
    </submittedName>
</protein>
<dbReference type="Pfam" id="PF00440">
    <property type="entry name" value="TetR_N"/>
    <property type="match status" value="1"/>
</dbReference>
<dbReference type="InterPro" id="IPR023772">
    <property type="entry name" value="DNA-bd_HTH_TetR-type_CS"/>
</dbReference>
<evidence type="ECO:0000256" key="4">
    <source>
        <dbReference type="PROSITE-ProRule" id="PRU00335"/>
    </source>
</evidence>
<dbReference type="RefSeq" id="WP_121191454.1">
    <property type="nucleotide sequence ID" value="NZ_RBWV01000001.1"/>
</dbReference>
<dbReference type="OrthoDB" id="4746440at2"/>
<keyword evidence="2 4" id="KW-0238">DNA-binding</keyword>
<sequence>MVRWEPDAKGRLVGAALELFADGGFESTTVAQLADRAGVTERTFFRHFADKREVLFDGSAALQDEVLAAIASAAPDLSAVDVVAGAFRATAPFLERRREFAGQRSAVIAGNPGLLERELLKMTALVEASAGALRERGVPEPAATLAAEAGVLAFRLGFAQWVTDTSRPLADCIAATLADLKVVAAG</sequence>
<proteinExistence type="predicted"/>
<dbReference type="Gene3D" id="1.10.357.10">
    <property type="entry name" value="Tetracycline Repressor, domain 2"/>
    <property type="match status" value="1"/>
</dbReference>
<dbReference type="GO" id="GO:0003700">
    <property type="term" value="F:DNA-binding transcription factor activity"/>
    <property type="evidence" value="ECO:0007669"/>
    <property type="project" value="TreeGrafter"/>
</dbReference>
<dbReference type="PRINTS" id="PR00455">
    <property type="entry name" value="HTHTETR"/>
</dbReference>
<dbReference type="PANTHER" id="PTHR30055">
    <property type="entry name" value="HTH-TYPE TRANSCRIPTIONAL REGULATOR RUTR"/>
    <property type="match status" value="1"/>
</dbReference>
<keyword evidence="1" id="KW-0805">Transcription regulation</keyword>
<dbReference type="InParanoid" id="A0A420XVZ7"/>
<dbReference type="EMBL" id="RBWV01000001">
    <property type="protein sequence ID" value="RKS84282.1"/>
    <property type="molecule type" value="Genomic_DNA"/>
</dbReference>
<comment type="caution">
    <text evidence="6">The sequence shown here is derived from an EMBL/GenBank/DDBJ whole genome shotgun (WGS) entry which is preliminary data.</text>
</comment>
<dbReference type="GO" id="GO:0000976">
    <property type="term" value="F:transcription cis-regulatory region binding"/>
    <property type="evidence" value="ECO:0007669"/>
    <property type="project" value="TreeGrafter"/>
</dbReference>
<evidence type="ECO:0000256" key="2">
    <source>
        <dbReference type="ARBA" id="ARBA00023125"/>
    </source>
</evidence>
<dbReference type="FunCoup" id="A0A420XVZ7">
    <property type="interactions" value="1"/>
</dbReference>
<organism evidence="6 7">
    <name type="scientific">Motilibacter peucedani</name>
    <dbReference type="NCBI Taxonomy" id="598650"/>
    <lineage>
        <taxon>Bacteria</taxon>
        <taxon>Bacillati</taxon>
        <taxon>Actinomycetota</taxon>
        <taxon>Actinomycetes</taxon>
        <taxon>Motilibacterales</taxon>
        <taxon>Motilibacteraceae</taxon>
        <taxon>Motilibacter</taxon>
    </lineage>
</organism>
<feature type="DNA-binding region" description="H-T-H motif" evidence="4">
    <location>
        <begin position="29"/>
        <end position="48"/>
    </location>
</feature>
<keyword evidence="3" id="KW-0804">Transcription</keyword>
<name>A0A420XVZ7_9ACTN</name>
<dbReference type="PROSITE" id="PS01081">
    <property type="entry name" value="HTH_TETR_1"/>
    <property type="match status" value="1"/>
</dbReference>
<evidence type="ECO:0000259" key="5">
    <source>
        <dbReference type="PROSITE" id="PS50977"/>
    </source>
</evidence>
<keyword evidence="7" id="KW-1185">Reference proteome</keyword>
<accession>A0A420XVZ7</accession>
<dbReference type="PANTHER" id="PTHR30055:SF238">
    <property type="entry name" value="MYCOFACTOCIN BIOSYNTHESIS TRANSCRIPTIONAL REGULATOR MFTR-RELATED"/>
    <property type="match status" value="1"/>
</dbReference>
<dbReference type="PROSITE" id="PS50977">
    <property type="entry name" value="HTH_TETR_2"/>
    <property type="match status" value="1"/>
</dbReference>
<feature type="domain" description="HTH tetR-type" evidence="5">
    <location>
        <begin position="6"/>
        <end position="66"/>
    </location>
</feature>
<reference evidence="6 7" key="1">
    <citation type="submission" date="2018-10" db="EMBL/GenBank/DDBJ databases">
        <title>Genomic Encyclopedia of Archaeal and Bacterial Type Strains, Phase II (KMG-II): from individual species to whole genera.</title>
        <authorList>
            <person name="Goeker M."/>
        </authorList>
    </citation>
    <scope>NUCLEOTIDE SEQUENCE [LARGE SCALE GENOMIC DNA]</scope>
    <source>
        <strain evidence="6 7">RP-AC37</strain>
    </source>
</reference>
<gene>
    <name evidence="6" type="ORF">CLV35_0099</name>
</gene>
<dbReference type="InterPro" id="IPR001647">
    <property type="entry name" value="HTH_TetR"/>
</dbReference>
<dbReference type="Proteomes" id="UP000281955">
    <property type="component" value="Unassembled WGS sequence"/>
</dbReference>
<dbReference type="SUPFAM" id="SSF46689">
    <property type="entry name" value="Homeodomain-like"/>
    <property type="match status" value="1"/>
</dbReference>
<evidence type="ECO:0000256" key="3">
    <source>
        <dbReference type="ARBA" id="ARBA00023163"/>
    </source>
</evidence>
<dbReference type="AlphaFoldDB" id="A0A420XVZ7"/>
<dbReference type="InterPro" id="IPR009057">
    <property type="entry name" value="Homeodomain-like_sf"/>
</dbReference>
<evidence type="ECO:0000313" key="7">
    <source>
        <dbReference type="Proteomes" id="UP000281955"/>
    </source>
</evidence>
<evidence type="ECO:0000313" key="6">
    <source>
        <dbReference type="EMBL" id="RKS84282.1"/>
    </source>
</evidence>
<dbReference type="InterPro" id="IPR050109">
    <property type="entry name" value="HTH-type_TetR-like_transc_reg"/>
</dbReference>
<evidence type="ECO:0000256" key="1">
    <source>
        <dbReference type="ARBA" id="ARBA00023015"/>
    </source>
</evidence>